<comment type="similarity">
    <text evidence="1 4">Belongs to the thiolase-like superfamily. Beta-ketoacyl-ACP synthases family.</text>
</comment>
<dbReference type="PANTHER" id="PTHR11712:SF322">
    <property type="entry name" value="POLYKETIDE BETA-KETOACYL SYNTHASE 2-RELATED"/>
    <property type="match status" value="1"/>
</dbReference>
<evidence type="ECO:0000256" key="2">
    <source>
        <dbReference type="ARBA" id="ARBA00022679"/>
    </source>
</evidence>
<name>A0ABN3FS47_9ACTN</name>
<protein>
    <submittedName>
        <fullName evidence="6">Ketosynthase chain-length factor</fullName>
    </submittedName>
</protein>
<dbReference type="InterPro" id="IPR000794">
    <property type="entry name" value="Beta-ketoacyl_synthase"/>
</dbReference>
<keyword evidence="3" id="KW-0012">Acyltransferase</keyword>
<evidence type="ECO:0000256" key="3">
    <source>
        <dbReference type="ARBA" id="ARBA00023315"/>
    </source>
</evidence>
<dbReference type="InterPro" id="IPR020841">
    <property type="entry name" value="PKS_Beta-ketoAc_synthase_dom"/>
</dbReference>
<keyword evidence="7" id="KW-1185">Reference proteome</keyword>
<dbReference type="Gene3D" id="3.40.47.10">
    <property type="match status" value="2"/>
</dbReference>
<dbReference type="SUPFAM" id="SSF53901">
    <property type="entry name" value="Thiolase-like"/>
    <property type="match status" value="2"/>
</dbReference>
<dbReference type="SMART" id="SM00825">
    <property type="entry name" value="PKS_KS"/>
    <property type="match status" value="1"/>
</dbReference>
<evidence type="ECO:0000256" key="4">
    <source>
        <dbReference type="RuleBase" id="RU003694"/>
    </source>
</evidence>
<evidence type="ECO:0000259" key="5">
    <source>
        <dbReference type="PROSITE" id="PS52004"/>
    </source>
</evidence>
<dbReference type="CDD" id="cd00832">
    <property type="entry name" value="CLF"/>
    <property type="match status" value="1"/>
</dbReference>
<reference evidence="6 7" key="1">
    <citation type="journal article" date="2019" name="Int. J. Syst. Evol. Microbiol.">
        <title>The Global Catalogue of Microorganisms (GCM) 10K type strain sequencing project: providing services to taxonomists for standard genome sequencing and annotation.</title>
        <authorList>
            <consortium name="The Broad Institute Genomics Platform"/>
            <consortium name="The Broad Institute Genome Sequencing Center for Infectious Disease"/>
            <person name="Wu L."/>
            <person name="Ma J."/>
        </authorList>
    </citation>
    <scope>NUCLEOTIDE SEQUENCE [LARGE SCALE GENOMIC DNA]</scope>
    <source>
        <strain evidence="6 7">JCM 4316</strain>
    </source>
</reference>
<dbReference type="Pfam" id="PF00109">
    <property type="entry name" value="ketoacyl-synt"/>
    <property type="match status" value="1"/>
</dbReference>
<comment type="caution">
    <text evidence="6">The sequence shown here is derived from an EMBL/GenBank/DDBJ whole genome shotgun (WGS) entry which is preliminary data.</text>
</comment>
<dbReference type="InterPro" id="IPR014031">
    <property type="entry name" value="Ketoacyl_synth_C"/>
</dbReference>
<dbReference type="RefSeq" id="WP_346174197.1">
    <property type="nucleotide sequence ID" value="NZ_BAAASD010000006.1"/>
</dbReference>
<keyword evidence="2 4" id="KW-0808">Transferase</keyword>
<gene>
    <name evidence="6" type="ORF">GCM10010246_20920</name>
</gene>
<sequence length="426" mass="44035">MTPAAGAATDTPTAWVTGLGIVAPGGVGVEEYWSAMLCGESGIGPITRFDASGYPVRLAGQVPGFRTEERVPGRLAVQTDRWTHLGLAAAEAALADAGAGPDALAALSEYDMAVVTASSSGGTEFGQREIERLWSRGPRHVGAYQSIAWFYAATTGQISIRHGMRGPCGVIAAEQAGALDALAHARRVLRDGARLVVSGGTDASLCPYGLVAQLSNGRLSTREDPARAYVPFDAGACGHLPGEGGAMLIVEDARSARRRGAAHAYGEIAGHAATFDPPPGSGREPGLRRAIVNALTDARTSAEEIDVVFADAAAVPALDRAEADALARVFGPRGVPVTAPKTLTGRLYAGAALDVATALLAIRDDVIPPTAAGVTPHPDHRLDLVVGEPRPGPVRTALVAARGFGGMNAALVLRRTDPRGRARRHR</sequence>
<dbReference type="InterPro" id="IPR016039">
    <property type="entry name" value="Thiolase-like"/>
</dbReference>
<feature type="domain" description="Ketosynthase family 3 (KS3)" evidence="5">
    <location>
        <begin position="11"/>
        <end position="415"/>
    </location>
</feature>
<organism evidence="6 7">
    <name type="scientific">Streptomyces cuspidosporus</name>
    <dbReference type="NCBI Taxonomy" id="66882"/>
    <lineage>
        <taxon>Bacteria</taxon>
        <taxon>Bacillati</taxon>
        <taxon>Actinomycetota</taxon>
        <taxon>Actinomycetes</taxon>
        <taxon>Kitasatosporales</taxon>
        <taxon>Streptomycetaceae</taxon>
        <taxon>Streptomyces</taxon>
    </lineage>
</organism>
<dbReference type="InterPro" id="IPR014030">
    <property type="entry name" value="Ketoacyl_synth_N"/>
</dbReference>
<dbReference type="PANTHER" id="PTHR11712">
    <property type="entry name" value="POLYKETIDE SYNTHASE-RELATED"/>
    <property type="match status" value="1"/>
</dbReference>
<accession>A0ABN3FS47</accession>
<dbReference type="EMBL" id="BAAASD010000006">
    <property type="protein sequence ID" value="GAA2336436.1"/>
    <property type="molecule type" value="Genomic_DNA"/>
</dbReference>
<dbReference type="Pfam" id="PF02801">
    <property type="entry name" value="Ketoacyl-synt_C"/>
    <property type="match status" value="1"/>
</dbReference>
<proteinExistence type="inferred from homology"/>
<dbReference type="PROSITE" id="PS52004">
    <property type="entry name" value="KS3_2"/>
    <property type="match status" value="1"/>
</dbReference>
<evidence type="ECO:0000313" key="6">
    <source>
        <dbReference type="EMBL" id="GAA2336436.1"/>
    </source>
</evidence>
<evidence type="ECO:0000256" key="1">
    <source>
        <dbReference type="ARBA" id="ARBA00008467"/>
    </source>
</evidence>
<dbReference type="Proteomes" id="UP001500253">
    <property type="component" value="Unassembled WGS sequence"/>
</dbReference>
<evidence type="ECO:0000313" key="7">
    <source>
        <dbReference type="Proteomes" id="UP001500253"/>
    </source>
</evidence>